<keyword evidence="8" id="KW-0121">Carboxypeptidase</keyword>
<protein>
    <submittedName>
        <fullName evidence="8">D-alanyl-D-alanine carboxypeptidase</fullName>
        <ecNumber evidence="8">3.4.16.4</ecNumber>
    </submittedName>
</protein>
<organism evidence="8">
    <name type="scientific">hydrothermal vent metagenome</name>
    <dbReference type="NCBI Taxonomy" id="652676"/>
    <lineage>
        <taxon>unclassified sequences</taxon>
        <taxon>metagenomes</taxon>
        <taxon>ecological metagenomes</taxon>
    </lineage>
</organism>
<dbReference type="AlphaFoldDB" id="A0A3B0RTX7"/>
<dbReference type="EC" id="3.4.16.4" evidence="8"/>
<dbReference type="GO" id="GO:0009252">
    <property type="term" value="P:peptidoglycan biosynthetic process"/>
    <property type="evidence" value="ECO:0007669"/>
    <property type="project" value="UniProtKB-KW"/>
</dbReference>
<dbReference type="InterPro" id="IPR036680">
    <property type="entry name" value="SPOR-like_sf"/>
</dbReference>
<name>A0A3B0RTX7_9ZZZZ</name>
<dbReference type="GO" id="GO:0009002">
    <property type="term" value="F:serine-type D-Ala-D-Ala carboxypeptidase activity"/>
    <property type="evidence" value="ECO:0007669"/>
    <property type="project" value="UniProtKB-EC"/>
</dbReference>
<dbReference type="InterPro" id="IPR018044">
    <property type="entry name" value="Peptidase_S11"/>
</dbReference>
<evidence type="ECO:0000256" key="3">
    <source>
        <dbReference type="ARBA" id="ARBA00022801"/>
    </source>
</evidence>
<keyword evidence="4" id="KW-0133">Cell shape</keyword>
<feature type="domain" description="SPOR" evidence="7">
    <location>
        <begin position="326"/>
        <end position="411"/>
    </location>
</feature>
<keyword evidence="2" id="KW-0732">Signal</keyword>
<evidence type="ECO:0000256" key="1">
    <source>
        <dbReference type="ARBA" id="ARBA00007164"/>
    </source>
</evidence>
<reference evidence="8" key="1">
    <citation type="submission" date="2018-06" db="EMBL/GenBank/DDBJ databases">
        <authorList>
            <person name="Zhirakovskaya E."/>
        </authorList>
    </citation>
    <scope>NUCLEOTIDE SEQUENCE</scope>
</reference>
<dbReference type="GO" id="GO:0006508">
    <property type="term" value="P:proteolysis"/>
    <property type="evidence" value="ECO:0007669"/>
    <property type="project" value="InterPro"/>
</dbReference>
<dbReference type="InterPro" id="IPR012338">
    <property type="entry name" value="Beta-lactam/transpept-like"/>
</dbReference>
<dbReference type="EMBL" id="UOEE01000134">
    <property type="protein sequence ID" value="VAV91848.1"/>
    <property type="molecule type" value="Genomic_DNA"/>
</dbReference>
<dbReference type="GO" id="GO:0042834">
    <property type="term" value="F:peptidoglycan binding"/>
    <property type="evidence" value="ECO:0007669"/>
    <property type="project" value="InterPro"/>
</dbReference>
<evidence type="ECO:0000256" key="5">
    <source>
        <dbReference type="ARBA" id="ARBA00022984"/>
    </source>
</evidence>
<dbReference type="SUPFAM" id="SSF56601">
    <property type="entry name" value="beta-lactamase/transpeptidase-like"/>
    <property type="match status" value="1"/>
</dbReference>
<proteinExistence type="inferred from homology"/>
<dbReference type="InterPro" id="IPR007730">
    <property type="entry name" value="SPOR-like_dom"/>
</dbReference>
<dbReference type="Gene3D" id="3.30.70.1070">
    <property type="entry name" value="Sporulation related repeat"/>
    <property type="match status" value="1"/>
</dbReference>
<dbReference type="GO" id="GO:0071555">
    <property type="term" value="P:cell wall organization"/>
    <property type="evidence" value="ECO:0007669"/>
    <property type="project" value="UniProtKB-KW"/>
</dbReference>
<dbReference type="InterPro" id="IPR001967">
    <property type="entry name" value="Peptidase_S11_N"/>
</dbReference>
<evidence type="ECO:0000256" key="2">
    <source>
        <dbReference type="ARBA" id="ARBA00022729"/>
    </source>
</evidence>
<keyword evidence="8" id="KW-0645">Protease</keyword>
<evidence type="ECO:0000256" key="6">
    <source>
        <dbReference type="ARBA" id="ARBA00023316"/>
    </source>
</evidence>
<evidence type="ECO:0000313" key="8">
    <source>
        <dbReference type="EMBL" id="VAV91848.1"/>
    </source>
</evidence>
<dbReference type="Gene3D" id="3.40.710.10">
    <property type="entry name" value="DD-peptidase/beta-lactamase superfamily"/>
    <property type="match status" value="1"/>
</dbReference>
<gene>
    <name evidence="8" type="ORF">MNBD_ALPHA06-1240</name>
</gene>
<dbReference type="Pfam" id="PF00768">
    <property type="entry name" value="Peptidase_S11"/>
    <property type="match status" value="1"/>
</dbReference>
<dbReference type="PANTHER" id="PTHR21581:SF6">
    <property type="entry name" value="TRAFFICKING PROTEIN PARTICLE COMPLEX SUBUNIT 12"/>
    <property type="match status" value="1"/>
</dbReference>
<evidence type="ECO:0000256" key="4">
    <source>
        <dbReference type="ARBA" id="ARBA00022960"/>
    </source>
</evidence>
<dbReference type="Pfam" id="PF05036">
    <property type="entry name" value="SPOR"/>
    <property type="match status" value="1"/>
</dbReference>
<dbReference type="PROSITE" id="PS51724">
    <property type="entry name" value="SPOR"/>
    <property type="match status" value="1"/>
</dbReference>
<keyword evidence="3 8" id="KW-0378">Hydrolase</keyword>
<dbReference type="PANTHER" id="PTHR21581">
    <property type="entry name" value="D-ALANYL-D-ALANINE CARBOXYPEPTIDASE"/>
    <property type="match status" value="1"/>
</dbReference>
<sequence length="411" mass="44150">MRFFVFILGIFIILLPLNAGAAPAERYASIAVVESTGEVLHARYADQLRHPASLTKVMTLYLLFDAIERGDVGLDDYLRVSDKATKAKPSKLGLKKDTTISVENAIRALVTKSANDVAVVVAERLGGGEAKFAGMMTKQARLLGMSRTRFGNSSGLPDKRQTTTARDMAILAAAIRNDFRQYFHYFSLEKFIYKGRTYGNHNSLVGRVTGVDGLKTGYTNASGYNVVVTAGRDGERVIVVVFGGATATQRDSHANDLIKAAFAELNRRKTIPAETAVFAQIAVPTAAPVLPPAGLPEQIEQGSASKRGVQIIIEGQELLAAAVPPPGLANQWLIQVGAYSLRSQAEDRLQTISNLSLPALQAASPVIQSTTKNGKDLFRARFGGLKQKSATRACLSLTSQGQPCFPLASAR</sequence>
<keyword evidence="5" id="KW-0573">Peptidoglycan synthesis</keyword>
<comment type="similarity">
    <text evidence="1">Belongs to the peptidase S11 family.</text>
</comment>
<keyword evidence="6" id="KW-0961">Cell wall biogenesis/degradation</keyword>
<dbReference type="GO" id="GO:0008360">
    <property type="term" value="P:regulation of cell shape"/>
    <property type="evidence" value="ECO:0007669"/>
    <property type="project" value="UniProtKB-KW"/>
</dbReference>
<accession>A0A3B0RTX7</accession>
<dbReference type="PRINTS" id="PR00725">
    <property type="entry name" value="DADACBPTASE1"/>
</dbReference>
<evidence type="ECO:0000259" key="7">
    <source>
        <dbReference type="PROSITE" id="PS51724"/>
    </source>
</evidence>